<dbReference type="SUPFAM" id="SSF143631">
    <property type="entry name" value="ApbE-like"/>
    <property type="match status" value="1"/>
</dbReference>
<evidence type="ECO:0000256" key="2">
    <source>
        <dbReference type="ARBA" id="ARBA00011955"/>
    </source>
</evidence>
<dbReference type="GO" id="GO:0016740">
    <property type="term" value="F:transferase activity"/>
    <property type="evidence" value="ECO:0007669"/>
    <property type="project" value="UniProtKB-KW"/>
</dbReference>
<keyword evidence="5 11" id="KW-0808">Transferase</keyword>
<protein>
    <recommendedName>
        <fullName evidence="3">FAD:protein FMN transferase</fullName>
        <ecNumber evidence="2">2.7.1.180</ecNumber>
    </recommendedName>
    <alternativeName>
        <fullName evidence="9">Flavin transferase</fullName>
    </alternativeName>
</protein>
<evidence type="ECO:0000313" key="11">
    <source>
        <dbReference type="EMBL" id="XBM46573.1"/>
    </source>
</evidence>
<dbReference type="Pfam" id="PF02424">
    <property type="entry name" value="ApbE"/>
    <property type="match status" value="2"/>
</dbReference>
<organism evidence="11">
    <name type="scientific">Leifsonia sp. NPDC080035</name>
    <dbReference type="NCBI Taxonomy" id="3143936"/>
    <lineage>
        <taxon>Bacteria</taxon>
        <taxon>Bacillati</taxon>
        <taxon>Actinomycetota</taxon>
        <taxon>Actinomycetes</taxon>
        <taxon>Micrococcales</taxon>
        <taxon>Microbacteriaceae</taxon>
        <taxon>Leifsonia</taxon>
    </lineage>
</organism>
<dbReference type="PANTHER" id="PTHR30040">
    <property type="entry name" value="THIAMINE BIOSYNTHESIS LIPOPROTEIN APBE"/>
    <property type="match status" value="1"/>
</dbReference>
<evidence type="ECO:0000256" key="4">
    <source>
        <dbReference type="ARBA" id="ARBA00022630"/>
    </source>
</evidence>
<comment type="cofactor">
    <cofactor evidence="1">
        <name>Mg(2+)</name>
        <dbReference type="ChEBI" id="CHEBI:18420"/>
    </cofactor>
</comment>
<evidence type="ECO:0000256" key="1">
    <source>
        <dbReference type="ARBA" id="ARBA00001946"/>
    </source>
</evidence>
<dbReference type="EMBL" id="CP157390">
    <property type="protein sequence ID" value="XBM46573.1"/>
    <property type="molecule type" value="Genomic_DNA"/>
</dbReference>
<evidence type="ECO:0000256" key="3">
    <source>
        <dbReference type="ARBA" id="ARBA00016337"/>
    </source>
</evidence>
<evidence type="ECO:0000256" key="10">
    <source>
        <dbReference type="ARBA" id="ARBA00048540"/>
    </source>
</evidence>
<evidence type="ECO:0000256" key="7">
    <source>
        <dbReference type="ARBA" id="ARBA00022827"/>
    </source>
</evidence>
<dbReference type="InterPro" id="IPR024932">
    <property type="entry name" value="ApbE"/>
</dbReference>
<dbReference type="GO" id="GO:0046872">
    <property type="term" value="F:metal ion binding"/>
    <property type="evidence" value="ECO:0007669"/>
    <property type="project" value="UniProtKB-KW"/>
</dbReference>
<keyword evidence="6" id="KW-0479">Metal-binding</keyword>
<evidence type="ECO:0000256" key="9">
    <source>
        <dbReference type="ARBA" id="ARBA00031306"/>
    </source>
</evidence>
<evidence type="ECO:0000256" key="8">
    <source>
        <dbReference type="ARBA" id="ARBA00022842"/>
    </source>
</evidence>
<dbReference type="AlphaFoldDB" id="A0AAU7G8T3"/>
<comment type="catalytic activity">
    <reaction evidence="10">
        <text>L-threonyl-[protein] + FAD = FMN-L-threonyl-[protein] + AMP + H(+)</text>
        <dbReference type="Rhea" id="RHEA:36847"/>
        <dbReference type="Rhea" id="RHEA-COMP:11060"/>
        <dbReference type="Rhea" id="RHEA-COMP:11061"/>
        <dbReference type="ChEBI" id="CHEBI:15378"/>
        <dbReference type="ChEBI" id="CHEBI:30013"/>
        <dbReference type="ChEBI" id="CHEBI:57692"/>
        <dbReference type="ChEBI" id="CHEBI:74257"/>
        <dbReference type="ChEBI" id="CHEBI:456215"/>
        <dbReference type="EC" id="2.7.1.180"/>
    </reaction>
</comment>
<evidence type="ECO:0000256" key="5">
    <source>
        <dbReference type="ARBA" id="ARBA00022679"/>
    </source>
</evidence>
<gene>
    <name evidence="11" type="ORF">AAME72_10745</name>
</gene>
<dbReference type="RefSeq" id="WP_348786558.1">
    <property type="nucleotide sequence ID" value="NZ_CP157390.1"/>
</dbReference>
<keyword evidence="4" id="KW-0285">Flavoprotein</keyword>
<dbReference type="Gene3D" id="3.10.520.10">
    <property type="entry name" value="ApbE-like domains"/>
    <property type="match status" value="2"/>
</dbReference>
<dbReference type="InterPro" id="IPR003374">
    <property type="entry name" value="ApbE-like_sf"/>
</dbReference>
<keyword evidence="7" id="KW-0274">FAD</keyword>
<reference evidence="11" key="1">
    <citation type="submission" date="2024-05" db="EMBL/GenBank/DDBJ databases">
        <title>The Natural Products Discovery Center: Release of the First 8490 Sequenced Strains for Exploring Actinobacteria Biosynthetic Diversity.</title>
        <authorList>
            <person name="Kalkreuter E."/>
            <person name="Kautsar S.A."/>
            <person name="Yang D."/>
            <person name="Bader C.D."/>
            <person name="Teijaro C.N."/>
            <person name="Fluegel L."/>
            <person name="Davis C.M."/>
            <person name="Simpson J.R."/>
            <person name="Lauterbach L."/>
            <person name="Steele A.D."/>
            <person name="Gui C."/>
            <person name="Meng S."/>
            <person name="Li G."/>
            <person name="Viehrig K."/>
            <person name="Ye F."/>
            <person name="Su P."/>
            <person name="Kiefer A.F."/>
            <person name="Nichols A."/>
            <person name="Cepeda A.J."/>
            <person name="Yan W."/>
            <person name="Fan B."/>
            <person name="Jiang Y."/>
            <person name="Adhikari A."/>
            <person name="Zheng C.-J."/>
            <person name="Schuster L."/>
            <person name="Cowan T.M."/>
            <person name="Smanski M.J."/>
            <person name="Chevrette M.G."/>
            <person name="de Carvalho L.P.S."/>
            <person name="Shen B."/>
        </authorList>
    </citation>
    <scope>NUCLEOTIDE SEQUENCE</scope>
    <source>
        <strain evidence="11">NPDC080035</strain>
    </source>
</reference>
<keyword evidence="8" id="KW-0460">Magnesium</keyword>
<proteinExistence type="predicted"/>
<evidence type="ECO:0000256" key="6">
    <source>
        <dbReference type="ARBA" id="ARBA00022723"/>
    </source>
</evidence>
<accession>A0AAU7G8T3</accession>
<name>A0AAU7G8T3_9MICO</name>
<dbReference type="EC" id="2.7.1.180" evidence="2"/>
<dbReference type="PANTHER" id="PTHR30040:SF2">
    <property type="entry name" value="FAD:PROTEIN FMN TRANSFERASE"/>
    <property type="match status" value="1"/>
</dbReference>
<sequence length="252" mass="25966">MRRVETVMGIPMSVDIREADEATAARAAEAAFAVLREADARFSRYRADSEVSAILDGRRTEADASPDLREVLDIAARARLATGGAFDVRGPDGELDTDGVVKGWAAARAAEAIRRHGVRVFCLNAGGDVVVGAAPAGSEGWNVGVRSPESPERMLAVLTVRDAAVATSGAYERGEHIRDARTGAPARELVSATVFAADLTTADVLATAVFALGEAGVPWATGHGARGVLAAAADGRILAAGTLPLAASQRPA</sequence>